<proteinExistence type="predicted"/>
<keyword evidence="3" id="KW-1185">Reference proteome</keyword>
<protein>
    <submittedName>
        <fullName evidence="2">Uncharacterized protein</fullName>
    </submittedName>
</protein>
<evidence type="ECO:0000313" key="2">
    <source>
        <dbReference type="EMBL" id="AEP88638.1"/>
    </source>
</evidence>
<dbReference type="Proteomes" id="UP000002651">
    <property type="component" value="Chromosome"/>
</dbReference>
<organism evidence="2 3">
    <name type="scientific">Bacillus spizizenii (strain DSM 15029 / JCM 12233 / NBRC 101239 / NRRL B-23049 / TU-B-10)</name>
    <name type="common">Bacillus subtilis subsp. spizizenii</name>
    <dbReference type="NCBI Taxonomy" id="1052585"/>
    <lineage>
        <taxon>Bacteria</taxon>
        <taxon>Bacillati</taxon>
        <taxon>Bacillota</taxon>
        <taxon>Bacilli</taxon>
        <taxon>Bacillales</taxon>
        <taxon>Bacillaceae</taxon>
        <taxon>Bacillus</taxon>
    </lineage>
</organism>
<dbReference type="HOGENOM" id="CLU_3285190_0_0_9"/>
<dbReference type="STRING" id="1052585.GYO_4068"/>
<sequence length="40" mass="4167">MKERTGCAVNIAGGAVSHTLGGKADESSHSIGSWRRSHSK</sequence>
<evidence type="ECO:0000313" key="3">
    <source>
        <dbReference type="Proteomes" id="UP000002651"/>
    </source>
</evidence>
<reference evidence="2 3" key="1">
    <citation type="journal article" date="2012" name="J. Bacteriol.">
        <title>Whole-genome sequences of Bacillus subtilis and close relatives.</title>
        <authorList>
            <person name="Earl A.M."/>
            <person name="Eppinger M."/>
            <person name="Fricke W.F."/>
            <person name="Rosovitz M.J."/>
            <person name="Rasko D.A."/>
            <person name="Daugherty S."/>
            <person name="Losick R."/>
            <person name="Kolter R."/>
            <person name="Ravel J."/>
        </authorList>
    </citation>
    <scope>NUCLEOTIDE SEQUENCE [LARGE SCALE GENOMIC DNA]</scope>
    <source>
        <strain evidence="3">DSM 15029 / JCM 12233 / NBRC 101239 / NRRL B-23049 / TU-B-10</strain>
    </source>
</reference>
<accession>G4P1V9</accession>
<dbReference type="KEGG" id="bst:GYO_4068"/>
<gene>
    <name evidence="2" type="ordered locus">GYO_4068</name>
</gene>
<dbReference type="EMBL" id="CP002905">
    <property type="protein sequence ID" value="AEP88638.1"/>
    <property type="molecule type" value="Genomic_DNA"/>
</dbReference>
<dbReference type="AlphaFoldDB" id="G4P1V9"/>
<feature type="region of interest" description="Disordered" evidence="1">
    <location>
        <begin position="18"/>
        <end position="40"/>
    </location>
</feature>
<evidence type="ECO:0000256" key="1">
    <source>
        <dbReference type="SAM" id="MobiDB-lite"/>
    </source>
</evidence>
<name>G4P1V9_BACS4</name>